<accession>A0ABT0YAZ9</accession>
<organism evidence="1 2">
    <name type="scientific">Paractinoplanes hotanensis</name>
    <dbReference type="NCBI Taxonomy" id="2906497"/>
    <lineage>
        <taxon>Bacteria</taxon>
        <taxon>Bacillati</taxon>
        <taxon>Actinomycetota</taxon>
        <taxon>Actinomycetes</taxon>
        <taxon>Micromonosporales</taxon>
        <taxon>Micromonosporaceae</taxon>
        <taxon>Paractinoplanes</taxon>
    </lineage>
</organism>
<dbReference type="Proteomes" id="UP001523216">
    <property type="component" value="Unassembled WGS sequence"/>
</dbReference>
<evidence type="ECO:0000313" key="2">
    <source>
        <dbReference type="Proteomes" id="UP001523216"/>
    </source>
</evidence>
<dbReference type="RefSeq" id="WP_251802691.1">
    <property type="nucleotide sequence ID" value="NZ_JAMQOL010000053.1"/>
</dbReference>
<sequence>MIKVCLDVVERVGQSPDYPVQLEIAVFDLPDRAHLVGGATPVPELVVSHVKGRPAA</sequence>
<dbReference type="EMBL" id="JAMQOL010000053">
    <property type="protein sequence ID" value="MCM4082980.1"/>
    <property type="molecule type" value="Genomic_DNA"/>
</dbReference>
<evidence type="ECO:0000313" key="1">
    <source>
        <dbReference type="EMBL" id="MCM4082980.1"/>
    </source>
</evidence>
<gene>
    <name evidence="1" type="ORF">LXN57_36015</name>
</gene>
<proteinExistence type="predicted"/>
<reference evidence="1 2" key="1">
    <citation type="submission" date="2022-06" db="EMBL/GenBank/DDBJ databases">
        <title>Actinoplanes abujensis sp. nov., isolated from Nigerian arid soil.</title>
        <authorList>
            <person name="Ding P."/>
        </authorList>
    </citation>
    <scope>NUCLEOTIDE SEQUENCE [LARGE SCALE GENOMIC DNA]</scope>
    <source>
        <strain evidence="2">TRM88002</strain>
    </source>
</reference>
<name>A0ABT0YAZ9_9ACTN</name>
<comment type="caution">
    <text evidence="1">The sequence shown here is derived from an EMBL/GenBank/DDBJ whole genome shotgun (WGS) entry which is preliminary data.</text>
</comment>
<keyword evidence="2" id="KW-1185">Reference proteome</keyword>
<protein>
    <submittedName>
        <fullName evidence="1">Uncharacterized protein</fullName>
    </submittedName>
</protein>